<reference evidence="4" key="1">
    <citation type="submission" date="2022-11" db="UniProtKB">
        <authorList>
            <consortium name="WormBaseParasite"/>
        </authorList>
    </citation>
    <scope>IDENTIFICATION</scope>
</reference>
<feature type="domain" description="Peptidase A1" evidence="2">
    <location>
        <begin position="28"/>
        <end position="407"/>
    </location>
</feature>
<evidence type="ECO:0000256" key="1">
    <source>
        <dbReference type="ARBA" id="ARBA00007447"/>
    </source>
</evidence>
<name>A0A915MYZ1_MELJA</name>
<dbReference type="Gene3D" id="2.40.70.10">
    <property type="entry name" value="Acid Proteases"/>
    <property type="match status" value="2"/>
</dbReference>
<sequence>MSIAYSMTLLQNPAASQATLNNWLNSYLSGKITYGDGKNGSTEYTVIFDSVLNIVGQPGNFLLANCPKNAKNAKGKDISCKKNKMQIMDIGNLQCDKDFNQTTLDNNTLNMRICEDTLQFGGQQDNKTKLLLVDGEKFNQFDGILNSGAPKSPKADGVFSLAYSDDSYKLQSGAQYLVTGKQEQPVVSIYMQKFDKLDPLSGTKGTLNFGLVNSENCVQWGQPQSIVEGARRWKISMEAEKILNETTETFKGQEALISTTDIFMFAPENFTRDILDKLKPVKDNWFFKLMRKIKLSKLSPKDVMVQCPSAKELEQLPTIKFTFGEKGKSFVFEPKDYIMPLVTPKMFGKRFNIFNWCHVLLRSRPDPAMLARNLLPENNQNQWILGQAFYNKACVAFNYKDSTVSLAEAWTQEK</sequence>
<dbReference type="Pfam" id="PF00026">
    <property type="entry name" value="Asp"/>
    <property type="match status" value="1"/>
</dbReference>
<keyword evidence="3" id="KW-1185">Reference proteome</keyword>
<proteinExistence type="inferred from homology"/>
<dbReference type="Proteomes" id="UP000887561">
    <property type="component" value="Unplaced"/>
</dbReference>
<dbReference type="PANTHER" id="PTHR47966">
    <property type="entry name" value="BETA-SITE APP-CLEAVING ENZYME, ISOFORM A-RELATED"/>
    <property type="match status" value="1"/>
</dbReference>
<protein>
    <submittedName>
        <fullName evidence="4">Peptidase A1 domain-containing protein</fullName>
    </submittedName>
</protein>
<evidence type="ECO:0000259" key="2">
    <source>
        <dbReference type="PROSITE" id="PS51767"/>
    </source>
</evidence>
<dbReference type="WBParaSite" id="scaffold6743_cov221.g11192">
    <property type="protein sequence ID" value="scaffold6743_cov221.g11192"/>
    <property type="gene ID" value="scaffold6743_cov221.g11192"/>
</dbReference>
<dbReference type="InterPro" id="IPR001461">
    <property type="entry name" value="Aspartic_peptidase_A1"/>
</dbReference>
<organism evidence="3 4">
    <name type="scientific">Meloidogyne javanica</name>
    <name type="common">Root-knot nematode worm</name>
    <dbReference type="NCBI Taxonomy" id="6303"/>
    <lineage>
        <taxon>Eukaryota</taxon>
        <taxon>Metazoa</taxon>
        <taxon>Ecdysozoa</taxon>
        <taxon>Nematoda</taxon>
        <taxon>Chromadorea</taxon>
        <taxon>Rhabditida</taxon>
        <taxon>Tylenchina</taxon>
        <taxon>Tylenchomorpha</taxon>
        <taxon>Tylenchoidea</taxon>
        <taxon>Meloidogynidae</taxon>
        <taxon>Meloidogyninae</taxon>
        <taxon>Meloidogyne</taxon>
        <taxon>Meloidogyne incognita group</taxon>
    </lineage>
</organism>
<comment type="similarity">
    <text evidence="1">Belongs to the peptidase A1 family.</text>
</comment>
<accession>A0A915MYZ1</accession>
<dbReference type="SUPFAM" id="SSF50630">
    <property type="entry name" value="Acid proteases"/>
    <property type="match status" value="1"/>
</dbReference>
<evidence type="ECO:0000313" key="3">
    <source>
        <dbReference type="Proteomes" id="UP000887561"/>
    </source>
</evidence>
<dbReference type="PANTHER" id="PTHR47966:SF51">
    <property type="entry name" value="BETA-SITE APP-CLEAVING ENZYME, ISOFORM A-RELATED"/>
    <property type="match status" value="1"/>
</dbReference>
<dbReference type="PROSITE" id="PS51767">
    <property type="entry name" value="PEPTIDASE_A1"/>
    <property type="match status" value="1"/>
</dbReference>
<dbReference type="GO" id="GO:0004190">
    <property type="term" value="F:aspartic-type endopeptidase activity"/>
    <property type="evidence" value="ECO:0007669"/>
    <property type="project" value="InterPro"/>
</dbReference>
<dbReference type="GO" id="GO:0006508">
    <property type="term" value="P:proteolysis"/>
    <property type="evidence" value="ECO:0007669"/>
    <property type="project" value="InterPro"/>
</dbReference>
<dbReference type="AlphaFoldDB" id="A0A915MYZ1"/>
<dbReference type="InterPro" id="IPR033121">
    <property type="entry name" value="PEPTIDASE_A1"/>
</dbReference>
<evidence type="ECO:0000313" key="4">
    <source>
        <dbReference type="WBParaSite" id="scaffold6743_cov221.g11192"/>
    </source>
</evidence>
<dbReference type="InterPro" id="IPR021109">
    <property type="entry name" value="Peptidase_aspartic_dom_sf"/>
</dbReference>